<keyword evidence="1" id="KW-1133">Transmembrane helix</keyword>
<keyword evidence="2" id="KW-1185">Reference proteome</keyword>
<evidence type="ECO:0000313" key="2">
    <source>
        <dbReference type="Proteomes" id="UP000887574"/>
    </source>
</evidence>
<organism evidence="2 3">
    <name type="scientific">Ditylenchus dipsaci</name>
    <dbReference type="NCBI Taxonomy" id="166011"/>
    <lineage>
        <taxon>Eukaryota</taxon>
        <taxon>Metazoa</taxon>
        <taxon>Ecdysozoa</taxon>
        <taxon>Nematoda</taxon>
        <taxon>Chromadorea</taxon>
        <taxon>Rhabditida</taxon>
        <taxon>Tylenchina</taxon>
        <taxon>Tylenchomorpha</taxon>
        <taxon>Sphaerularioidea</taxon>
        <taxon>Anguinidae</taxon>
        <taxon>Anguininae</taxon>
        <taxon>Ditylenchus</taxon>
    </lineage>
</organism>
<name>A0A915CZX2_9BILA</name>
<protein>
    <submittedName>
        <fullName evidence="3">Cytochrome-c oxidase</fullName>
    </submittedName>
</protein>
<dbReference type="Proteomes" id="UP000887574">
    <property type="component" value="Unplaced"/>
</dbReference>
<evidence type="ECO:0000256" key="1">
    <source>
        <dbReference type="SAM" id="Phobius"/>
    </source>
</evidence>
<dbReference type="Pfam" id="PF10321">
    <property type="entry name" value="7TM_GPCR_Srt"/>
    <property type="match status" value="1"/>
</dbReference>
<dbReference type="InterPro" id="IPR019425">
    <property type="entry name" value="7TM_GPCR_serpentine_rcpt_Srt"/>
</dbReference>
<keyword evidence="1" id="KW-0812">Transmembrane</keyword>
<sequence>MGNIMTGAYVTGYLTYVGAVFCTHPTLIYLFGAIGVSSWCSASMTCCLLAFNRCVDFTRADLFNQMFAGKKTYIWLLLPISYFSLIFFFEMPLMFNSNYVTWFYDPFVGIPVHYNLDMGNIMTGAYVTGYLTYVGRRFLHSSHTNIFVWSDWSFQLVFSFHDLFFTSFQQMR</sequence>
<reference evidence="3" key="1">
    <citation type="submission" date="2022-11" db="UniProtKB">
        <authorList>
            <consortium name="WormBaseParasite"/>
        </authorList>
    </citation>
    <scope>IDENTIFICATION</scope>
</reference>
<accession>A0A915CZX2</accession>
<proteinExistence type="predicted"/>
<dbReference type="WBParaSite" id="jg14346">
    <property type="protein sequence ID" value="jg14346"/>
    <property type="gene ID" value="jg14346"/>
</dbReference>
<dbReference type="PANTHER" id="PTHR23021:SF37">
    <property type="entry name" value="SERPENTINE RECEPTOR, CLASS T"/>
    <property type="match status" value="1"/>
</dbReference>
<keyword evidence="1" id="KW-0472">Membrane</keyword>
<feature type="transmembrane region" description="Helical" evidence="1">
    <location>
        <begin position="27"/>
        <end position="51"/>
    </location>
</feature>
<feature type="transmembrane region" description="Helical" evidence="1">
    <location>
        <begin position="72"/>
        <end position="95"/>
    </location>
</feature>
<evidence type="ECO:0000313" key="3">
    <source>
        <dbReference type="WBParaSite" id="jg14346"/>
    </source>
</evidence>
<dbReference type="AlphaFoldDB" id="A0A915CZX2"/>
<dbReference type="PANTHER" id="PTHR23021">
    <property type="entry name" value="SERPENTINE RECEPTOR, CLASS T"/>
    <property type="match status" value="1"/>
</dbReference>